<dbReference type="OrthoDB" id="7447526at2759"/>
<proteinExistence type="predicted"/>
<evidence type="ECO:0000313" key="2">
    <source>
        <dbReference type="Proteomes" id="UP000838878"/>
    </source>
</evidence>
<accession>A0A8J9W8Y6</accession>
<feature type="non-terminal residue" evidence="1">
    <location>
        <position position="177"/>
    </location>
</feature>
<name>A0A8J9W8Y6_9NEOP</name>
<dbReference type="Proteomes" id="UP000838878">
    <property type="component" value="Chromosome 8"/>
</dbReference>
<keyword evidence="2" id="KW-1185">Reference proteome</keyword>
<evidence type="ECO:0000313" key="1">
    <source>
        <dbReference type="EMBL" id="CAH0729492.1"/>
    </source>
</evidence>
<reference evidence="1" key="1">
    <citation type="submission" date="2021-12" db="EMBL/GenBank/DDBJ databases">
        <authorList>
            <person name="Martin H S."/>
        </authorList>
    </citation>
    <scope>NUCLEOTIDE SEQUENCE</scope>
</reference>
<gene>
    <name evidence="1" type="ORF">BINO364_LOCUS14571</name>
</gene>
<dbReference type="AlphaFoldDB" id="A0A8J9W8Y6"/>
<dbReference type="EMBL" id="OV170228">
    <property type="protein sequence ID" value="CAH0729492.1"/>
    <property type="molecule type" value="Genomic_DNA"/>
</dbReference>
<protein>
    <submittedName>
        <fullName evidence="1">Uncharacterized protein</fullName>
    </submittedName>
</protein>
<organism evidence="1 2">
    <name type="scientific">Brenthis ino</name>
    <name type="common">lesser marbled fritillary</name>
    <dbReference type="NCBI Taxonomy" id="405034"/>
    <lineage>
        <taxon>Eukaryota</taxon>
        <taxon>Metazoa</taxon>
        <taxon>Ecdysozoa</taxon>
        <taxon>Arthropoda</taxon>
        <taxon>Hexapoda</taxon>
        <taxon>Insecta</taxon>
        <taxon>Pterygota</taxon>
        <taxon>Neoptera</taxon>
        <taxon>Endopterygota</taxon>
        <taxon>Lepidoptera</taxon>
        <taxon>Glossata</taxon>
        <taxon>Ditrysia</taxon>
        <taxon>Papilionoidea</taxon>
        <taxon>Nymphalidae</taxon>
        <taxon>Heliconiinae</taxon>
        <taxon>Argynnini</taxon>
        <taxon>Brenthis</taxon>
    </lineage>
</organism>
<sequence length="177" mass="19612">MSRSQKILKLVIDKEEISDYFAEQDSRISNNLNENTDNQGLGVVKPESPLPPGAEIIVDQLREVAQKVFADGDEDQNLVEDLTPFGIEDANTSFEASPPVVIEEFENIVASTPKSPLTILTPMPSPTNSHKTCNDLFCALHDHWTDAVPSSPSTNLIIPKLPKIKESQYTIELDRPE</sequence>